<dbReference type="RefSeq" id="XP_018077252.1">
    <property type="nucleotide sequence ID" value="XM_018222171.1"/>
</dbReference>
<dbReference type="EMBL" id="KQ947406">
    <property type="protein sequence ID" value="KUJ22897.1"/>
    <property type="molecule type" value="Genomic_DNA"/>
</dbReference>
<sequence length="483" mass="54475">MFAEVQRMAPSYSDYVFAQSKRNPCLINLCQFIANDDARYGCRIASLQFRSDCKKPTRVDLGLQELEAIICSDVHGSGRLIIVEDLNGAVIETLGSGLDINPLFFASHIHGPKVEITSSKPSAAILPSKMLSQNFLSLQYQRSVDFGPCTMVPKKMSRDCNVPRKVVILPPMKDTRIGLEQQSCSILMSTTRSNSWLGVILVDKPNSDKYTSPEKKMVLPSRPFQGGYEDFSKRPSLFDDDRGYPERSSLLEDLIYFWTKELPPAFDNEQPTLLSLSYYPLKIAAAEWVSYISVMSNSIKQFEYTTEAPSQKDGLQKIDSDLRSLETWGRRCLQTSSKLQAALDFLKHHTKDNSGLEQYSMMIQDFEHIMGLVYTYGHRLEIMVPVVTSVLQIADTRRSLREAANVTRLTNLALLFVPLSFVASLFSMNGSITRHGLAIYFAIAIPLCAVVFFVARLPVIDFASISLAFRYKERREARMKSRG</sequence>
<evidence type="ECO:0000256" key="4">
    <source>
        <dbReference type="ARBA" id="ARBA00023136"/>
    </source>
</evidence>
<feature type="transmembrane region" description="Helical" evidence="5">
    <location>
        <begin position="438"/>
        <end position="469"/>
    </location>
</feature>
<evidence type="ECO:0000256" key="3">
    <source>
        <dbReference type="ARBA" id="ARBA00022989"/>
    </source>
</evidence>
<dbReference type="GO" id="GO:0016020">
    <property type="term" value="C:membrane"/>
    <property type="evidence" value="ECO:0007669"/>
    <property type="project" value="UniProtKB-SubCell"/>
</dbReference>
<comment type="subcellular location">
    <subcellularLocation>
        <location evidence="1">Membrane</location>
        <topology evidence="1">Multi-pass membrane protein</topology>
    </subcellularLocation>
</comment>
<dbReference type="Gene3D" id="1.20.58.340">
    <property type="entry name" value="Magnesium transport protein CorA, transmembrane region"/>
    <property type="match status" value="1"/>
</dbReference>
<proteinExistence type="predicted"/>
<feature type="transmembrane region" description="Helical" evidence="5">
    <location>
        <begin position="406"/>
        <end position="426"/>
    </location>
</feature>
<keyword evidence="3 5" id="KW-1133">Transmembrane helix</keyword>
<gene>
    <name evidence="6" type="ORF">LY89DRAFT_777916</name>
</gene>
<dbReference type="GO" id="GO:0046873">
    <property type="term" value="F:metal ion transmembrane transporter activity"/>
    <property type="evidence" value="ECO:0007669"/>
    <property type="project" value="InterPro"/>
</dbReference>
<reference evidence="6 7" key="1">
    <citation type="submission" date="2015-10" db="EMBL/GenBank/DDBJ databases">
        <title>Full genome of DAOMC 229536 Phialocephala scopiformis, a fungal endophyte of spruce producing the potent anti-insectan compound rugulosin.</title>
        <authorList>
            <consortium name="DOE Joint Genome Institute"/>
            <person name="Walker A.K."/>
            <person name="Frasz S.L."/>
            <person name="Seifert K.A."/>
            <person name="Miller J.D."/>
            <person name="Mondo S.J."/>
            <person name="Labutti K."/>
            <person name="Lipzen A."/>
            <person name="Dockter R."/>
            <person name="Kennedy M."/>
            <person name="Grigoriev I.V."/>
            <person name="Spatafora J.W."/>
        </authorList>
    </citation>
    <scope>NUCLEOTIDE SEQUENCE [LARGE SCALE GENOMIC DNA]</scope>
    <source>
        <strain evidence="6 7">CBS 120377</strain>
    </source>
</reference>
<dbReference type="Pfam" id="PF01544">
    <property type="entry name" value="CorA"/>
    <property type="match status" value="1"/>
</dbReference>
<dbReference type="KEGG" id="psco:LY89DRAFT_777916"/>
<dbReference type="InterPro" id="IPR045863">
    <property type="entry name" value="CorA_TM1_TM2"/>
</dbReference>
<evidence type="ECO:0000256" key="1">
    <source>
        <dbReference type="ARBA" id="ARBA00004141"/>
    </source>
</evidence>
<dbReference type="OrthoDB" id="5428055at2759"/>
<evidence type="ECO:0000256" key="5">
    <source>
        <dbReference type="SAM" id="Phobius"/>
    </source>
</evidence>
<dbReference type="GeneID" id="28831897"/>
<protein>
    <submittedName>
        <fullName evidence="6">Uncharacterized protein</fullName>
    </submittedName>
</protein>
<evidence type="ECO:0000313" key="6">
    <source>
        <dbReference type="EMBL" id="KUJ22897.1"/>
    </source>
</evidence>
<keyword evidence="4 5" id="KW-0472">Membrane</keyword>
<dbReference type="AlphaFoldDB" id="A0A194XT73"/>
<keyword evidence="7" id="KW-1185">Reference proteome</keyword>
<name>A0A194XT73_MOLSC</name>
<organism evidence="6 7">
    <name type="scientific">Mollisia scopiformis</name>
    <name type="common">Conifer needle endophyte fungus</name>
    <name type="synonym">Phialocephala scopiformis</name>
    <dbReference type="NCBI Taxonomy" id="149040"/>
    <lineage>
        <taxon>Eukaryota</taxon>
        <taxon>Fungi</taxon>
        <taxon>Dikarya</taxon>
        <taxon>Ascomycota</taxon>
        <taxon>Pezizomycotina</taxon>
        <taxon>Leotiomycetes</taxon>
        <taxon>Helotiales</taxon>
        <taxon>Mollisiaceae</taxon>
        <taxon>Mollisia</taxon>
    </lineage>
</organism>
<accession>A0A194XT73</accession>
<keyword evidence="2 5" id="KW-0812">Transmembrane</keyword>
<evidence type="ECO:0000313" key="7">
    <source>
        <dbReference type="Proteomes" id="UP000070700"/>
    </source>
</evidence>
<dbReference type="InterPro" id="IPR002523">
    <property type="entry name" value="MgTranspt_CorA/ZnTranspt_ZntB"/>
</dbReference>
<dbReference type="InParanoid" id="A0A194XT73"/>
<evidence type="ECO:0000256" key="2">
    <source>
        <dbReference type="ARBA" id="ARBA00022692"/>
    </source>
</evidence>
<dbReference type="Proteomes" id="UP000070700">
    <property type="component" value="Unassembled WGS sequence"/>
</dbReference>
<dbReference type="SUPFAM" id="SSF144083">
    <property type="entry name" value="Magnesium transport protein CorA, transmembrane region"/>
    <property type="match status" value="1"/>
</dbReference>